<dbReference type="EMBL" id="JACHBQ010000001">
    <property type="protein sequence ID" value="MBB5639775.1"/>
    <property type="molecule type" value="Genomic_DNA"/>
</dbReference>
<organism evidence="1 2">
    <name type="scientific">Cryobacterium roopkundense</name>
    <dbReference type="NCBI Taxonomy" id="1001240"/>
    <lineage>
        <taxon>Bacteria</taxon>
        <taxon>Bacillati</taxon>
        <taxon>Actinomycetota</taxon>
        <taxon>Actinomycetes</taxon>
        <taxon>Micrococcales</taxon>
        <taxon>Microbacteriaceae</taxon>
        <taxon>Cryobacterium</taxon>
    </lineage>
</organism>
<proteinExistence type="predicted"/>
<dbReference type="Proteomes" id="UP000561726">
    <property type="component" value="Unassembled WGS sequence"/>
</dbReference>
<evidence type="ECO:0000313" key="1">
    <source>
        <dbReference type="EMBL" id="MBB5639775.1"/>
    </source>
</evidence>
<protein>
    <submittedName>
        <fullName evidence="1">Uncharacterized protein</fullName>
    </submittedName>
</protein>
<dbReference type="AlphaFoldDB" id="A0A7W9E3D1"/>
<reference evidence="1 2" key="1">
    <citation type="submission" date="2020-08" db="EMBL/GenBank/DDBJ databases">
        <title>Sequencing the genomes of 1000 actinobacteria strains.</title>
        <authorList>
            <person name="Klenk H.-P."/>
        </authorList>
    </citation>
    <scope>NUCLEOTIDE SEQUENCE [LARGE SCALE GENOMIC DNA]</scope>
    <source>
        <strain evidence="1 2">DSM 21065</strain>
    </source>
</reference>
<evidence type="ECO:0000313" key="2">
    <source>
        <dbReference type="Proteomes" id="UP000561726"/>
    </source>
</evidence>
<name>A0A7W9E3D1_9MICO</name>
<dbReference type="RefSeq" id="WP_183323222.1">
    <property type="nucleotide sequence ID" value="NZ_JACHBQ010000001.1"/>
</dbReference>
<gene>
    <name evidence="1" type="ORF">BJ997_000323</name>
</gene>
<sequence length="131" mass="14023">MSICPTRRDTLSRGGGRCCRFACAFSPRYFSRLASVWPRPAWPLNAALSAVVQRLRPATNETTLAIIDGEAALTPGGQVDLRLEDPDFVARIVTETDAGGVVLGTAATSARFVRYIAVPVSLDGENGDRLS</sequence>
<comment type="caution">
    <text evidence="1">The sequence shown here is derived from an EMBL/GenBank/DDBJ whole genome shotgun (WGS) entry which is preliminary data.</text>
</comment>
<accession>A0A7W9E3D1</accession>